<dbReference type="Proteomes" id="UP000265520">
    <property type="component" value="Unassembled WGS sequence"/>
</dbReference>
<name>A0A392UIK4_9FABA</name>
<evidence type="ECO:0000313" key="2">
    <source>
        <dbReference type="Proteomes" id="UP000265520"/>
    </source>
</evidence>
<organism evidence="1 2">
    <name type="scientific">Trifolium medium</name>
    <dbReference type="NCBI Taxonomy" id="97028"/>
    <lineage>
        <taxon>Eukaryota</taxon>
        <taxon>Viridiplantae</taxon>
        <taxon>Streptophyta</taxon>
        <taxon>Embryophyta</taxon>
        <taxon>Tracheophyta</taxon>
        <taxon>Spermatophyta</taxon>
        <taxon>Magnoliopsida</taxon>
        <taxon>eudicotyledons</taxon>
        <taxon>Gunneridae</taxon>
        <taxon>Pentapetalae</taxon>
        <taxon>rosids</taxon>
        <taxon>fabids</taxon>
        <taxon>Fabales</taxon>
        <taxon>Fabaceae</taxon>
        <taxon>Papilionoideae</taxon>
        <taxon>50 kb inversion clade</taxon>
        <taxon>NPAAA clade</taxon>
        <taxon>Hologalegina</taxon>
        <taxon>IRL clade</taxon>
        <taxon>Trifolieae</taxon>
        <taxon>Trifolium</taxon>
    </lineage>
</organism>
<comment type="caution">
    <text evidence="1">The sequence shown here is derived from an EMBL/GenBank/DDBJ whole genome shotgun (WGS) entry which is preliminary data.</text>
</comment>
<proteinExistence type="predicted"/>
<sequence length="44" mass="5145">MIIPWRNAEEESMITARKFGETATYEKLIRRNGSWREALAASME</sequence>
<dbReference type="EMBL" id="LXQA010798822">
    <property type="protein sequence ID" value="MCI71565.1"/>
    <property type="molecule type" value="Genomic_DNA"/>
</dbReference>
<evidence type="ECO:0000313" key="1">
    <source>
        <dbReference type="EMBL" id="MCI71565.1"/>
    </source>
</evidence>
<reference evidence="1 2" key="1">
    <citation type="journal article" date="2018" name="Front. Plant Sci.">
        <title>Red Clover (Trifolium pratense) and Zigzag Clover (T. medium) - A Picture of Genomic Similarities and Differences.</title>
        <authorList>
            <person name="Dluhosova J."/>
            <person name="Istvanek J."/>
            <person name="Nedelnik J."/>
            <person name="Repkova J."/>
        </authorList>
    </citation>
    <scope>NUCLEOTIDE SEQUENCE [LARGE SCALE GENOMIC DNA]</scope>
    <source>
        <strain evidence="2">cv. 10/8</strain>
        <tissue evidence="1">Leaf</tissue>
    </source>
</reference>
<keyword evidence="2" id="KW-1185">Reference proteome</keyword>
<dbReference type="AlphaFoldDB" id="A0A392UIK4"/>
<protein>
    <submittedName>
        <fullName evidence="1">Uncharacterized protein</fullName>
    </submittedName>
</protein>
<accession>A0A392UIK4</accession>